<evidence type="ECO:0000256" key="1">
    <source>
        <dbReference type="SAM" id="Phobius"/>
    </source>
</evidence>
<organism evidence="2">
    <name type="scientific">Rhizopogon salebrosus</name>
    <dbReference type="NCBI Taxonomy" id="176626"/>
    <lineage>
        <taxon>Eukaryota</taxon>
        <taxon>Fungi</taxon>
        <taxon>Dikarya</taxon>
        <taxon>Basidiomycota</taxon>
        <taxon>Agaricomycotina</taxon>
        <taxon>Agaricomycetes</taxon>
        <taxon>Agaricomycetidae</taxon>
        <taxon>Boletales</taxon>
        <taxon>Suillineae</taxon>
        <taxon>Rhizopogonaceae</taxon>
        <taxon>Rhizopogon</taxon>
    </lineage>
</organism>
<dbReference type="GeneID" id="40494015"/>
<reference evidence="2" key="1">
    <citation type="journal article" name="Int. J. Mol. Sci.">
        <title>Comparative Mitochondrial Genome Analysis of Two Ectomycorrhizal Fungi (Rhizopogon) Reveals Dynamic Changes of Intron and Phylogenetic Relationships of the Subphylum Agaricomycotina.</title>
        <authorList>
            <person name="Li Q."/>
            <person name="Ren Y."/>
            <person name="Shi X."/>
            <person name="Peng L."/>
            <person name="Zhao J."/>
            <person name="Song Y."/>
            <person name="Zhao G."/>
        </authorList>
    </citation>
    <scope>NUCLEOTIDE SEQUENCE</scope>
</reference>
<dbReference type="RefSeq" id="YP_009649304.1">
    <property type="nucleotide sequence ID" value="NC_042698.1"/>
</dbReference>
<sequence>MILINKDRLCRCCLVVFIYCGLLLGWNVIILYYLKFLIITKMKMTLKFITINTTNFQKFILFEYNFINTLFKNKNLLQKCSKLLFYIYFKFVFFMYFRFNNIYSKLICIYIFIQYFVISLFFTFNIIYFNFYISDNFLLFSNILLENYTIFEDINLDINNNHELNKDFNVLYFNNNKSLIPYNNNGNNNNNMNNMNNMNNRNNSDDMSINEIFNKSKNNQNQESDTETKTLFNKVIHLKKTNPSIFDMIKKHYSDNNNISPEKSLVKYNNISPEKSLVKYNTINDNNNNLSFSTDNSKILSANKNLSLSNNNLHVDNSKLNNTNTFMKVVNPIFEDNSSKEELRMPCRILGPYSHLPIINKTGTMLSLPFYNGTPTALERLNYELNGTLPDDFISVNKNIIKNTITQDGLNIIKLENPSHSNSLSLKNDNLDNNLENLSAPALESSVPQNTITNPLPENAVASSSKIEEPSFVQGSSTSNISSDLLLDPLNYLPDDIFLSHILTIKDPNRTDIQPFVGGFDVYGNLHLPMEVLDHYQVPDYMLLNYDCYAQYDSDLHPVRFKGMLEEAWKHGYLDTIIEFYLEDHNMYETHYTKDNMNVIIEYLRDKIIQPNSNTPTIDKLSSFDKGKGKAI</sequence>
<dbReference type="EMBL" id="MH794152">
    <property type="protein sequence ID" value="QDA23219.1"/>
    <property type="molecule type" value="Genomic_DNA"/>
</dbReference>
<evidence type="ECO:0000313" key="2">
    <source>
        <dbReference type="EMBL" id="QDA23219.1"/>
    </source>
</evidence>
<keyword evidence="1" id="KW-1133">Transmembrane helix</keyword>
<accession>A0A4Y5SIL9</accession>
<feature type="transmembrane region" description="Helical" evidence="1">
    <location>
        <begin position="12"/>
        <end position="34"/>
    </location>
</feature>
<keyword evidence="1" id="KW-0472">Membrane</keyword>
<gene>
    <name evidence="2" type="primary">orf632</name>
</gene>
<feature type="transmembrane region" description="Helical" evidence="1">
    <location>
        <begin position="106"/>
        <end position="133"/>
    </location>
</feature>
<name>A0A4Y5SIL9_9AGAM</name>
<keyword evidence="2" id="KW-0496">Mitochondrion</keyword>
<protein>
    <submittedName>
        <fullName evidence="2">Uncharacterized protein</fullName>
    </submittedName>
</protein>
<feature type="transmembrane region" description="Helical" evidence="1">
    <location>
        <begin position="83"/>
        <end position="99"/>
    </location>
</feature>
<dbReference type="AlphaFoldDB" id="A0A4Y5SIL9"/>
<keyword evidence="1" id="KW-0812">Transmembrane</keyword>
<geneLocation type="mitochondrion" evidence="2"/>
<proteinExistence type="predicted"/>